<comment type="subcellular location">
    <subcellularLocation>
        <location evidence="3">Mitochondrion inner membrane</location>
    </subcellularLocation>
</comment>
<evidence type="ECO:0000256" key="4">
    <source>
        <dbReference type="ARBA" id="ARBA00011245"/>
    </source>
</evidence>
<evidence type="ECO:0000256" key="12">
    <source>
        <dbReference type="ARBA" id="ARBA00022982"/>
    </source>
</evidence>
<name>A0A672I998_SALFA</name>
<dbReference type="InterPro" id="IPR049398">
    <property type="entry name" value="ETF-QO/FixC_UQ-bd"/>
</dbReference>
<keyword evidence="6" id="KW-0597">Phosphoprotein</keyword>
<evidence type="ECO:0000256" key="6">
    <source>
        <dbReference type="ARBA" id="ARBA00022553"/>
    </source>
</evidence>
<dbReference type="PRINTS" id="PR00411">
    <property type="entry name" value="PNDRDTASEI"/>
</dbReference>
<protein>
    <recommendedName>
        <fullName evidence="20">Electron transfer flavoprotein-ubiquinone oxidoreductase</fullName>
        <shortName evidence="20">ETF-QO</shortName>
        <ecNumber evidence="20">1.5.5.1</ecNumber>
    </recommendedName>
</protein>
<evidence type="ECO:0000256" key="3">
    <source>
        <dbReference type="ARBA" id="ARBA00004273"/>
    </source>
</evidence>
<dbReference type="InterPro" id="IPR007859">
    <property type="entry name" value="ETF-QO/FixX_C"/>
</dbReference>
<dbReference type="PROSITE" id="PS51379">
    <property type="entry name" value="4FE4S_FER_2"/>
    <property type="match status" value="1"/>
</dbReference>
<evidence type="ECO:0000256" key="20">
    <source>
        <dbReference type="RuleBase" id="RU366068"/>
    </source>
</evidence>
<dbReference type="InterPro" id="IPR023753">
    <property type="entry name" value="FAD/NAD-binding_dom"/>
</dbReference>
<comment type="catalytic activity">
    <reaction evidence="20">
        <text>a ubiquinone + reduced [electron-transfer flavoprotein] = a ubiquinol + oxidized [electron-transfer flavoprotein] + H(+)</text>
        <dbReference type="Rhea" id="RHEA:24052"/>
        <dbReference type="Rhea" id="RHEA-COMP:9565"/>
        <dbReference type="Rhea" id="RHEA-COMP:9566"/>
        <dbReference type="Rhea" id="RHEA-COMP:10685"/>
        <dbReference type="Rhea" id="RHEA-COMP:10686"/>
        <dbReference type="ChEBI" id="CHEBI:15378"/>
        <dbReference type="ChEBI" id="CHEBI:16389"/>
        <dbReference type="ChEBI" id="CHEBI:17976"/>
        <dbReference type="ChEBI" id="CHEBI:57692"/>
        <dbReference type="ChEBI" id="CHEBI:58307"/>
        <dbReference type="EC" id="1.5.5.1"/>
    </reaction>
</comment>
<keyword evidence="7 20" id="KW-0285">Flavoprotein</keyword>
<reference evidence="23" key="1">
    <citation type="submission" date="2019-06" db="EMBL/GenBank/DDBJ databases">
        <authorList>
            <consortium name="Wellcome Sanger Institute Data Sharing"/>
        </authorList>
    </citation>
    <scope>NUCLEOTIDE SEQUENCE [LARGE SCALE GENOMIC DNA]</scope>
</reference>
<evidence type="ECO:0000256" key="16">
    <source>
        <dbReference type="ARBA" id="ARBA00023014"/>
    </source>
</evidence>
<evidence type="ECO:0000256" key="1">
    <source>
        <dbReference type="ARBA" id="ARBA00001974"/>
    </source>
</evidence>
<evidence type="ECO:0000256" key="8">
    <source>
        <dbReference type="ARBA" id="ARBA00022723"/>
    </source>
</evidence>
<evidence type="ECO:0000256" key="2">
    <source>
        <dbReference type="ARBA" id="ARBA00002819"/>
    </source>
</evidence>
<evidence type="ECO:0000256" key="21">
    <source>
        <dbReference type="SAM" id="Phobius"/>
    </source>
</evidence>
<evidence type="ECO:0000259" key="22">
    <source>
        <dbReference type="PROSITE" id="PS51379"/>
    </source>
</evidence>
<keyword evidence="8 20" id="KW-0479">Metal-binding</keyword>
<keyword evidence="9" id="KW-0999">Mitochondrion inner membrane</keyword>
<reference evidence="23" key="2">
    <citation type="submission" date="2025-08" db="UniProtKB">
        <authorList>
            <consortium name="Ensembl"/>
        </authorList>
    </citation>
    <scope>IDENTIFICATION</scope>
</reference>
<keyword evidence="17 20" id="KW-0830">Ubiquinone</keyword>
<dbReference type="PANTHER" id="PTHR10617:SF107">
    <property type="entry name" value="ELECTRON TRANSFER FLAVOPROTEIN-UBIQUINONE OXIDOREDUCTASE, MITOCHONDRIAL"/>
    <property type="match status" value="1"/>
</dbReference>
<organism evidence="23 24">
    <name type="scientific">Salarias fasciatus</name>
    <name type="common">Jewelled blenny</name>
    <name type="synonym">Blennius fasciatus</name>
    <dbReference type="NCBI Taxonomy" id="181472"/>
    <lineage>
        <taxon>Eukaryota</taxon>
        <taxon>Metazoa</taxon>
        <taxon>Chordata</taxon>
        <taxon>Craniata</taxon>
        <taxon>Vertebrata</taxon>
        <taxon>Euteleostomi</taxon>
        <taxon>Actinopterygii</taxon>
        <taxon>Neopterygii</taxon>
        <taxon>Teleostei</taxon>
        <taxon>Neoteleostei</taxon>
        <taxon>Acanthomorphata</taxon>
        <taxon>Ovalentaria</taxon>
        <taxon>Blenniimorphae</taxon>
        <taxon>Blenniiformes</taxon>
        <taxon>Blennioidei</taxon>
        <taxon>Blenniidae</taxon>
        <taxon>Salariinae</taxon>
        <taxon>Salarias</taxon>
    </lineage>
</organism>
<proteinExistence type="predicted"/>
<keyword evidence="12 20" id="KW-0249">Electron transport</keyword>
<dbReference type="EC" id="1.5.5.1" evidence="20"/>
<evidence type="ECO:0000256" key="19">
    <source>
        <dbReference type="ARBA" id="ARBA00023136"/>
    </source>
</evidence>
<keyword evidence="13" id="KW-0007">Acetylation</keyword>
<dbReference type="InterPro" id="IPR017896">
    <property type="entry name" value="4Fe4S_Fe-S-bd"/>
</dbReference>
<accession>A0A672I998</accession>
<dbReference type="Pfam" id="PF05187">
    <property type="entry name" value="Fer4_ETF_QO"/>
    <property type="match status" value="1"/>
</dbReference>
<evidence type="ECO:0000313" key="23">
    <source>
        <dbReference type="Ensembl" id="ENSSFAP00005038261.1"/>
    </source>
</evidence>
<keyword evidence="14 20" id="KW-0560">Oxidoreductase</keyword>
<comment type="cofactor">
    <cofactor evidence="1 20">
        <name>FAD</name>
        <dbReference type="ChEBI" id="CHEBI:57692"/>
    </cofactor>
</comment>
<keyword evidence="16 20" id="KW-0411">Iron-sulfur</keyword>
<dbReference type="GO" id="GO:0051539">
    <property type="term" value="F:4 iron, 4 sulfur cluster binding"/>
    <property type="evidence" value="ECO:0007669"/>
    <property type="project" value="UniProtKB-UniRule"/>
</dbReference>
<dbReference type="Gene3D" id="3.30.9.90">
    <property type="match status" value="2"/>
</dbReference>
<gene>
    <name evidence="23" type="primary">etfdh</name>
</gene>
<dbReference type="Gene3D" id="3.30.70.20">
    <property type="match status" value="1"/>
</dbReference>
<dbReference type="Proteomes" id="UP000472267">
    <property type="component" value="Chromosome 2"/>
</dbReference>
<keyword evidence="11" id="KW-0809">Transit peptide</keyword>
<dbReference type="Gene3D" id="3.50.50.60">
    <property type="entry name" value="FAD/NAD(P)-binding domain"/>
    <property type="match status" value="1"/>
</dbReference>
<keyword evidence="10 20" id="KW-0274">FAD</keyword>
<reference evidence="23" key="3">
    <citation type="submission" date="2025-09" db="UniProtKB">
        <authorList>
            <consortium name="Ensembl"/>
        </authorList>
    </citation>
    <scope>IDENTIFICATION</scope>
</reference>
<keyword evidence="24" id="KW-1185">Reference proteome</keyword>
<comment type="cofactor">
    <cofactor evidence="20">
        <name>[4Fe-4S] cluster</name>
        <dbReference type="ChEBI" id="CHEBI:49883"/>
    </cofactor>
    <text evidence="20">Binds 1 [4Fe-4S] cluster.</text>
</comment>
<evidence type="ECO:0000256" key="18">
    <source>
        <dbReference type="ARBA" id="ARBA00023128"/>
    </source>
</evidence>
<dbReference type="SUPFAM" id="SSF54373">
    <property type="entry name" value="FAD-linked reductases, C-terminal domain"/>
    <property type="match status" value="1"/>
</dbReference>
<keyword evidence="21" id="KW-0812">Transmembrane</keyword>
<evidence type="ECO:0000256" key="7">
    <source>
        <dbReference type="ARBA" id="ARBA00022630"/>
    </source>
</evidence>
<evidence type="ECO:0000256" key="14">
    <source>
        <dbReference type="ARBA" id="ARBA00023002"/>
    </source>
</evidence>
<dbReference type="Pfam" id="PF21162">
    <property type="entry name" value="ETFQO_UQ-bd"/>
    <property type="match status" value="1"/>
</dbReference>
<sequence length="575" mass="63380">WLIPLSNNIEISYSKCIRALKGITTEHAAPQLYTTLHRRARSSAATPQITTHYTIHPREKDPRWEGVEMERFADEADVVIVGGGPAGLSAAIRLKQLANEQEKELRVCLVEKASQIGAHTLSGACLEPSALSELFPDWKERGAPLNTPVTEDIFSILTEKHRIPVPMLPGLPMNNHGNYIVRLGNFVRWLGEQAEELGVELYPGYAASEVLFHEDGSVKGIATNDVGIAKDGSPKVWTIDEKKWRPGRVEHSVGWPLNRNTYGGSFLYHLNEGEPLVALGFVVGLDYSNPYLSPFREFQRWKHHPFVAPTLEGGSRIAYGARALNEGGLQSIPKLTFPGGLLIGCSPGFMNVPKIKGTHTAMKSGMLAAEAVFARITAESPESETAGLHVPEYSDALKESWVWKELYAVRNIRPSFHNYFGLYGGMVYTGIFYWILRGKEPWTLKHCGTDASQLKPAKDCTPIEYPKPDGKLSFDLLSSVALSGTNHEGDQPPHLTLRDDAVPVGRNLAVYDGPEQRFCPAGVYEYVPLETGDGMRLQINAQNCVHCKTCDIKDPSQNINWVVPEGGGGPAYNGM</sequence>
<dbReference type="InterPro" id="IPR036188">
    <property type="entry name" value="FAD/NAD-bd_sf"/>
</dbReference>
<comment type="function">
    <text evidence="2 20">Accepts electrons from ETF and reduces ubiquinone.</text>
</comment>
<keyword evidence="15 20" id="KW-0408">Iron</keyword>
<feature type="transmembrane region" description="Helical" evidence="21">
    <location>
        <begin position="416"/>
        <end position="436"/>
    </location>
</feature>
<dbReference type="Pfam" id="PF07992">
    <property type="entry name" value="Pyr_redox_2"/>
    <property type="match status" value="1"/>
</dbReference>
<dbReference type="InterPro" id="IPR040156">
    <property type="entry name" value="ETF-QO"/>
</dbReference>
<dbReference type="SUPFAM" id="SSF51905">
    <property type="entry name" value="FAD/NAD(P)-binding domain"/>
    <property type="match status" value="1"/>
</dbReference>
<keyword evidence="18" id="KW-0496">Mitochondrion</keyword>
<dbReference type="GO" id="GO:0046872">
    <property type="term" value="F:metal ion binding"/>
    <property type="evidence" value="ECO:0007669"/>
    <property type="project" value="UniProtKB-KW"/>
</dbReference>
<evidence type="ECO:0000256" key="10">
    <source>
        <dbReference type="ARBA" id="ARBA00022827"/>
    </source>
</evidence>
<dbReference type="GO" id="GO:0005743">
    <property type="term" value="C:mitochondrial inner membrane"/>
    <property type="evidence" value="ECO:0007669"/>
    <property type="project" value="UniProtKB-SubCell"/>
</dbReference>
<evidence type="ECO:0000256" key="5">
    <source>
        <dbReference type="ARBA" id="ARBA00022448"/>
    </source>
</evidence>
<dbReference type="PANTHER" id="PTHR10617">
    <property type="entry name" value="ELECTRON TRANSFER FLAVOPROTEIN-UBIQUINONE OXIDOREDUCTASE"/>
    <property type="match status" value="1"/>
</dbReference>
<evidence type="ECO:0000256" key="13">
    <source>
        <dbReference type="ARBA" id="ARBA00022990"/>
    </source>
</evidence>
<comment type="subunit">
    <text evidence="4">Monomer.</text>
</comment>
<evidence type="ECO:0000256" key="15">
    <source>
        <dbReference type="ARBA" id="ARBA00023004"/>
    </source>
</evidence>
<dbReference type="AlphaFoldDB" id="A0A672I998"/>
<keyword evidence="21" id="KW-1133">Transmembrane helix</keyword>
<feature type="domain" description="4Fe-4S ferredoxin-type" evidence="22">
    <location>
        <begin position="535"/>
        <end position="564"/>
    </location>
</feature>
<dbReference type="FunFam" id="3.30.70.20:FF:000088">
    <property type="entry name" value="Electron transfer flavoprotein-ubiquinone oxidoreductase, mitochondrial"/>
    <property type="match status" value="1"/>
</dbReference>
<evidence type="ECO:0000313" key="24">
    <source>
        <dbReference type="Proteomes" id="UP000472267"/>
    </source>
</evidence>
<evidence type="ECO:0000256" key="17">
    <source>
        <dbReference type="ARBA" id="ARBA00023075"/>
    </source>
</evidence>
<keyword evidence="5 20" id="KW-0813">Transport</keyword>
<evidence type="ECO:0000256" key="9">
    <source>
        <dbReference type="ARBA" id="ARBA00022792"/>
    </source>
</evidence>
<dbReference type="Ensembl" id="ENSSFAT00005039688.1">
    <property type="protein sequence ID" value="ENSSFAP00005038261.1"/>
    <property type="gene ID" value="ENSSFAG00005017760.1"/>
</dbReference>
<dbReference type="SUPFAM" id="SSF54862">
    <property type="entry name" value="4Fe-4S ferredoxins"/>
    <property type="match status" value="1"/>
</dbReference>
<evidence type="ECO:0000256" key="11">
    <source>
        <dbReference type="ARBA" id="ARBA00022946"/>
    </source>
</evidence>
<keyword evidence="19 21" id="KW-0472">Membrane</keyword>
<dbReference type="GO" id="GO:0004174">
    <property type="term" value="F:electron-transferring-flavoprotein dehydrogenase activity"/>
    <property type="evidence" value="ECO:0007669"/>
    <property type="project" value="UniProtKB-UniRule"/>
</dbReference>